<comment type="similarity">
    <text evidence="2 6">Belongs to the cytochrome c oxidase subunit 3 family.</text>
</comment>
<dbReference type="InterPro" id="IPR035973">
    <property type="entry name" value="Cyt_c_oxidase_su3-like_sf"/>
</dbReference>
<keyword evidence="10" id="KW-1185">Reference proteome</keyword>
<dbReference type="EMBL" id="CP025583">
    <property type="protein sequence ID" value="AUM75482.1"/>
    <property type="molecule type" value="Genomic_DNA"/>
</dbReference>
<reference evidence="10" key="1">
    <citation type="submission" date="2017-12" db="EMBL/GenBank/DDBJ databases">
        <title>Genomic analysis of Paracoccus sp. CBA4604.</title>
        <authorList>
            <person name="Roh S.W."/>
            <person name="Kim J.Y."/>
            <person name="Kim J.S."/>
        </authorList>
    </citation>
    <scope>NUCLEOTIDE SEQUENCE [LARGE SCALE GENOMIC DNA]</scope>
    <source>
        <strain evidence="10">CBA4604</strain>
    </source>
</reference>
<proteinExistence type="inferred from homology"/>
<dbReference type="PROSITE" id="PS50253">
    <property type="entry name" value="COX3"/>
    <property type="match status" value="1"/>
</dbReference>
<feature type="transmembrane region" description="Helical" evidence="7">
    <location>
        <begin position="41"/>
        <end position="61"/>
    </location>
</feature>
<dbReference type="GO" id="GO:0019646">
    <property type="term" value="P:aerobic electron transport chain"/>
    <property type="evidence" value="ECO:0007669"/>
    <property type="project" value="InterPro"/>
</dbReference>
<evidence type="ECO:0000259" key="8">
    <source>
        <dbReference type="PROSITE" id="PS50253"/>
    </source>
</evidence>
<dbReference type="GO" id="GO:0005886">
    <property type="term" value="C:plasma membrane"/>
    <property type="evidence" value="ECO:0007669"/>
    <property type="project" value="UniProtKB-SubCell"/>
</dbReference>
<evidence type="ECO:0000313" key="10">
    <source>
        <dbReference type="Proteomes" id="UP000234882"/>
    </source>
</evidence>
<evidence type="ECO:0000256" key="3">
    <source>
        <dbReference type="ARBA" id="ARBA00022692"/>
    </source>
</evidence>
<evidence type="ECO:0000256" key="1">
    <source>
        <dbReference type="ARBA" id="ARBA00004141"/>
    </source>
</evidence>
<feature type="transmembrane region" description="Helical" evidence="7">
    <location>
        <begin position="73"/>
        <end position="91"/>
    </location>
</feature>
<gene>
    <name evidence="9" type="ORF">CYR75_02455</name>
</gene>
<evidence type="ECO:0000256" key="5">
    <source>
        <dbReference type="ARBA" id="ARBA00023136"/>
    </source>
</evidence>
<evidence type="ECO:0000256" key="7">
    <source>
        <dbReference type="SAM" id="Phobius"/>
    </source>
</evidence>
<keyword evidence="4 7" id="KW-1133">Transmembrane helix</keyword>
<evidence type="ECO:0000256" key="4">
    <source>
        <dbReference type="ARBA" id="ARBA00022989"/>
    </source>
</evidence>
<feature type="transmembrane region" description="Helical" evidence="7">
    <location>
        <begin position="111"/>
        <end position="135"/>
    </location>
</feature>
<feature type="transmembrane region" description="Helical" evidence="7">
    <location>
        <begin position="147"/>
        <end position="166"/>
    </location>
</feature>
<organism evidence="9 10">
    <name type="scientific">Paracoccus jeotgali</name>
    <dbReference type="NCBI Taxonomy" id="2065379"/>
    <lineage>
        <taxon>Bacteria</taxon>
        <taxon>Pseudomonadati</taxon>
        <taxon>Pseudomonadota</taxon>
        <taxon>Alphaproteobacteria</taxon>
        <taxon>Rhodobacterales</taxon>
        <taxon>Paracoccaceae</taxon>
        <taxon>Paracoccus</taxon>
    </lineage>
</organism>
<feature type="domain" description="Heme-copper oxidase subunit III family profile" evidence="8">
    <location>
        <begin position="1"/>
        <end position="167"/>
    </location>
</feature>
<evidence type="ECO:0000256" key="2">
    <source>
        <dbReference type="ARBA" id="ARBA00010581"/>
    </source>
</evidence>
<dbReference type="InterPro" id="IPR000298">
    <property type="entry name" value="Cyt_c_oxidase-like_su3"/>
</dbReference>
<keyword evidence="5 7" id="KW-0472">Membrane</keyword>
<dbReference type="SUPFAM" id="SSF81452">
    <property type="entry name" value="Cytochrome c oxidase subunit III-like"/>
    <property type="match status" value="1"/>
</dbReference>
<dbReference type="PANTHER" id="PTHR11403:SF6">
    <property type="entry name" value="NITRIC OXIDE REDUCTASE SUBUNIT E"/>
    <property type="match status" value="1"/>
</dbReference>
<dbReference type="PANTHER" id="PTHR11403">
    <property type="entry name" value="CYTOCHROME C OXIDASE SUBUNIT III"/>
    <property type="match status" value="1"/>
</dbReference>
<accession>A0A2K9MJ44</accession>
<dbReference type="Proteomes" id="UP000234882">
    <property type="component" value="Chromosome"/>
</dbReference>
<protein>
    <submittedName>
        <fullName evidence="9">Copper oxidase</fullName>
    </submittedName>
</protein>
<dbReference type="Gene3D" id="1.20.120.80">
    <property type="entry name" value="Cytochrome c oxidase, subunit III, four-helix bundle"/>
    <property type="match status" value="1"/>
</dbReference>
<keyword evidence="3 6" id="KW-0812">Transmembrane</keyword>
<name>A0A2K9MJ44_9RHOB</name>
<comment type="subcellular location">
    <subcellularLocation>
        <location evidence="6">Cell membrane</location>
        <topology evidence="6">Multi-pass membrane protein</topology>
    </subcellularLocation>
    <subcellularLocation>
        <location evidence="1">Membrane</location>
        <topology evidence="1">Multi-pass membrane protein</topology>
    </subcellularLocation>
</comment>
<dbReference type="InterPro" id="IPR013833">
    <property type="entry name" value="Cyt_c_oxidase_su3_a-hlx"/>
</dbReference>
<evidence type="ECO:0000313" key="9">
    <source>
        <dbReference type="EMBL" id="AUM75482.1"/>
    </source>
</evidence>
<dbReference type="OrthoDB" id="9810850at2"/>
<dbReference type="InterPro" id="IPR024791">
    <property type="entry name" value="Cyt_c/ubiquinol_Oxase_su3"/>
</dbReference>
<dbReference type="GO" id="GO:0004129">
    <property type="term" value="F:cytochrome-c oxidase activity"/>
    <property type="evidence" value="ECO:0007669"/>
    <property type="project" value="InterPro"/>
</dbReference>
<dbReference type="KEGG" id="paru:CYR75_02455"/>
<dbReference type="AlphaFoldDB" id="A0A2K9MJ44"/>
<dbReference type="Pfam" id="PF00510">
    <property type="entry name" value="COX3"/>
    <property type="match status" value="1"/>
</dbReference>
<sequence length="167" mass="18099">MWVLILSEIAVFSACLLVFLVLRLTDPVTFATSQDQLHRLSAGINTAVLVTSGYAAARALALVRDGAASRARLWLLGAAGLGVVFLALKTVEYADAVSQGIGVDTNSFFTFYYLLTGFHAAHVVAGVIILILVAIRPQPEPVQAGSQFWHMVDLVWVLLFPIIYLLQ</sequence>
<evidence type="ECO:0000256" key="6">
    <source>
        <dbReference type="RuleBase" id="RU003376"/>
    </source>
</evidence>